<dbReference type="Pfam" id="PF13359">
    <property type="entry name" value="DDE_Tnp_4"/>
    <property type="match status" value="1"/>
</dbReference>
<evidence type="ECO:0000256" key="7">
    <source>
        <dbReference type="ARBA" id="ARBA00023242"/>
    </source>
</evidence>
<evidence type="ECO:0000256" key="5">
    <source>
        <dbReference type="ARBA" id="ARBA00022723"/>
    </source>
</evidence>
<evidence type="ECO:0000259" key="10">
    <source>
        <dbReference type="Pfam" id="PF26138"/>
    </source>
</evidence>
<sequence length="393" mass="45984">MSRLLARKQKILVIIQELVVMLQMIMAVCAAMYSYVYLSCEQRLENPNSAYRVYQQLSHLHGLVFESDIKCLSQLRMDRQAFFKLCKLLCEKGSLVRSKRVSPEEMVAMFLSILAHHVKNRVVGFNFKRSGRTVSKCFHECLRAMIRCQKEFWKKPEPITDNSTDPKWKWFTNCLGALDGTYIKVHVSEADKPRYRTRKNEIATNVLGVCSQNMQFIYVLPGWEGSTHDMSVLKDALTRRNGLKVPHGYYYLVDAGYTNGMSFLSPYRGERYHLSDFRDGHQPHTPKEFFNMKHSSARNVIERCFGILKKRWAVLRSPAFYDIITQRRIISVCYMLHNFIRTEMSIDVMEEEIDDDIGDNVDEAQFIESIDTSNEWSAWRDNLAQEMWNMRNA</sequence>
<name>A0A1S8AC07_CITLI</name>
<evidence type="ECO:0000256" key="4">
    <source>
        <dbReference type="ARBA" id="ARBA00022722"/>
    </source>
</evidence>
<dbReference type="PANTHER" id="PTHR22930">
    <property type="match status" value="1"/>
</dbReference>
<comment type="subcellular location">
    <subcellularLocation>
        <location evidence="2">Nucleus</location>
    </subcellularLocation>
</comment>
<comment type="similarity">
    <text evidence="3">Belongs to the HARBI1 family.</text>
</comment>
<keyword evidence="7" id="KW-0539">Nucleus</keyword>
<dbReference type="GO" id="GO:0016787">
    <property type="term" value="F:hydrolase activity"/>
    <property type="evidence" value="ECO:0007669"/>
    <property type="project" value="UniProtKB-KW"/>
</dbReference>
<comment type="cofactor">
    <cofactor evidence="1">
        <name>a divalent metal cation</name>
        <dbReference type="ChEBI" id="CHEBI:60240"/>
    </cofactor>
</comment>
<keyword evidence="8" id="KW-0472">Membrane</keyword>
<dbReference type="GO" id="GO:0004518">
    <property type="term" value="F:nuclease activity"/>
    <property type="evidence" value="ECO:0007669"/>
    <property type="project" value="UniProtKB-KW"/>
</dbReference>
<dbReference type="AlphaFoldDB" id="A0A1S8AC07"/>
<proteinExistence type="inferred from homology"/>
<dbReference type="GO" id="GO:0005634">
    <property type="term" value="C:nucleus"/>
    <property type="evidence" value="ECO:0007669"/>
    <property type="project" value="UniProtKB-SubCell"/>
</dbReference>
<organism evidence="11">
    <name type="scientific">Citrus limon</name>
    <name type="common">Lemon</name>
    <name type="synonym">Citrus medica var. limon</name>
    <dbReference type="NCBI Taxonomy" id="2708"/>
    <lineage>
        <taxon>Eukaryota</taxon>
        <taxon>Viridiplantae</taxon>
        <taxon>Streptophyta</taxon>
        <taxon>Embryophyta</taxon>
        <taxon>Tracheophyta</taxon>
        <taxon>Spermatophyta</taxon>
        <taxon>Magnoliopsida</taxon>
        <taxon>eudicotyledons</taxon>
        <taxon>Gunneridae</taxon>
        <taxon>Pentapetalae</taxon>
        <taxon>rosids</taxon>
        <taxon>malvids</taxon>
        <taxon>Sapindales</taxon>
        <taxon>Rutaceae</taxon>
        <taxon>Aurantioideae</taxon>
        <taxon>Citrus</taxon>
    </lineage>
</organism>
<evidence type="ECO:0000256" key="2">
    <source>
        <dbReference type="ARBA" id="ARBA00004123"/>
    </source>
</evidence>
<dbReference type="InterPro" id="IPR058353">
    <property type="entry name" value="DUF8040"/>
</dbReference>
<dbReference type="GO" id="GO:0046872">
    <property type="term" value="F:metal ion binding"/>
    <property type="evidence" value="ECO:0007669"/>
    <property type="project" value="UniProtKB-KW"/>
</dbReference>
<feature type="domain" description="DUF8040" evidence="10">
    <location>
        <begin position="67"/>
        <end position="146"/>
    </location>
</feature>
<accession>A0A1S8AC07</accession>
<evidence type="ECO:0000256" key="6">
    <source>
        <dbReference type="ARBA" id="ARBA00022801"/>
    </source>
</evidence>
<evidence type="ECO:0000256" key="3">
    <source>
        <dbReference type="ARBA" id="ARBA00006958"/>
    </source>
</evidence>
<dbReference type="InterPro" id="IPR045249">
    <property type="entry name" value="HARBI1-like"/>
</dbReference>
<dbReference type="Pfam" id="PF26138">
    <property type="entry name" value="DUF8040"/>
    <property type="match status" value="1"/>
</dbReference>
<feature type="domain" description="DDE Tnp4" evidence="9">
    <location>
        <begin position="178"/>
        <end position="338"/>
    </location>
</feature>
<protein>
    <submittedName>
        <fullName evidence="11">Uncharacterized protein</fullName>
    </submittedName>
</protein>
<keyword evidence="8" id="KW-1133">Transmembrane helix</keyword>
<keyword evidence="4" id="KW-0540">Nuclease</keyword>
<keyword evidence="6" id="KW-0378">Hydrolase</keyword>
<dbReference type="InterPro" id="IPR027806">
    <property type="entry name" value="HARBI1_dom"/>
</dbReference>
<keyword evidence="5" id="KW-0479">Metal-binding</keyword>
<keyword evidence="8" id="KW-0812">Transmembrane</keyword>
<evidence type="ECO:0000256" key="1">
    <source>
        <dbReference type="ARBA" id="ARBA00001968"/>
    </source>
</evidence>
<feature type="transmembrane region" description="Helical" evidence="8">
    <location>
        <begin position="12"/>
        <end position="38"/>
    </location>
</feature>
<dbReference type="EMBL" id="GFAY01000806">
    <property type="protein sequence ID" value="JAV44844.1"/>
    <property type="molecule type" value="Transcribed_RNA"/>
</dbReference>
<evidence type="ECO:0000313" key="11">
    <source>
        <dbReference type="EMBL" id="JAV44844.1"/>
    </source>
</evidence>
<reference evidence="11" key="1">
    <citation type="submission" date="2016-12" db="EMBL/GenBank/DDBJ databases">
        <title>Transcriptomic, proteomic, and metabolomic analysis of Citrus limon response to graft inoculation by Candidatus Liberibacter asiaticus.</title>
        <authorList>
            <person name="Ramsey J."/>
            <person name="Chin E."/>
            <person name="Chavez J."/>
            <person name="Saha S."/>
            <person name="Mischuk D."/>
            <person name="Mahoney J."/>
            <person name="Mohr J."/>
            <person name="Robison F."/>
            <person name="Godfrey K."/>
            <person name="Levesque C."/>
            <person name="Foster L."/>
            <person name="Xu Y."/>
            <person name="Strickler S."/>
            <person name="Fernandez-Pozo N."/>
            <person name="Polek M.L."/>
            <person name="Giovannoni J."/>
            <person name="Mueller L.A."/>
            <person name="Slupsky C."/>
            <person name="Bruce J."/>
            <person name="Cilia M."/>
        </authorList>
    </citation>
    <scope>NUCLEOTIDE SEQUENCE</scope>
</reference>
<evidence type="ECO:0000259" key="9">
    <source>
        <dbReference type="Pfam" id="PF13359"/>
    </source>
</evidence>
<evidence type="ECO:0000256" key="8">
    <source>
        <dbReference type="SAM" id="Phobius"/>
    </source>
</evidence>
<dbReference type="PANTHER" id="PTHR22930:SF281">
    <property type="entry name" value="NUCLEASE"/>
    <property type="match status" value="1"/>
</dbReference>